<dbReference type="WBParaSite" id="PDA_v2.g18683.t1">
    <property type="protein sequence ID" value="PDA_v2.g18683.t1"/>
    <property type="gene ID" value="PDA_v2.g18683"/>
</dbReference>
<evidence type="ECO:0000313" key="2">
    <source>
        <dbReference type="Proteomes" id="UP000887578"/>
    </source>
</evidence>
<organism evidence="2 3">
    <name type="scientific">Panagrolaimus davidi</name>
    <dbReference type="NCBI Taxonomy" id="227884"/>
    <lineage>
        <taxon>Eukaryota</taxon>
        <taxon>Metazoa</taxon>
        <taxon>Ecdysozoa</taxon>
        <taxon>Nematoda</taxon>
        <taxon>Chromadorea</taxon>
        <taxon>Rhabditida</taxon>
        <taxon>Tylenchina</taxon>
        <taxon>Panagrolaimomorpha</taxon>
        <taxon>Panagrolaimoidea</taxon>
        <taxon>Panagrolaimidae</taxon>
        <taxon>Panagrolaimus</taxon>
    </lineage>
</organism>
<proteinExistence type="predicted"/>
<evidence type="ECO:0000313" key="3">
    <source>
        <dbReference type="WBParaSite" id="PDA_v2.g18683.t1"/>
    </source>
</evidence>
<name>A0A914PJW5_9BILA</name>
<keyword evidence="1" id="KW-0732">Signal</keyword>
<accession>A0A914PJW5</accession>
<keyword evidence="2" id="KW-1185">Reference proteome</keyword>
<dbReference type="AlphaFoldDB" id="A0A914PJW5"/>
<reference evidence="3" key="1">
    <citation type="submission" date="2022-11" db="UniProtKB">
        <authorList>
            <consortium name="WormBaseParasite"/>
        </authorList>
    </citation>
    <scope>IDENTIFICATION</scope>
</reference>
<feature type="signal peptide" evidence="1">
    <location>
        <begin position="1"/>
        <end position="22"/>
    </location>
</feature>
<protein>
    <submittedName>
        <fullName evidence="3">Uncharacterized protein</fullName>
    </submittedName>
</protein>
<dbReference type="Proteomes" id="UP000887578">
    <property type="component" value="Unplaced"/>
</dbReference>
<evidence type="ECO:0000256" key="1">
    <source>
        <dbReference type="SAM" id="SignalP"/>
    </source>
</evidence>
<sequence>MKIGCVLLSLILLSIFFQASIAVQCGRFQIDPVNPSKQPTIFDIKVVHCSACVSYGCANMDKVDANGFPHNLIAGGVGCPEDFFHDCANFTKEIEFIKSHNEKNLDYTNAYVTYISGCENEQVGALCIASKGNRFQKQLKPIKDFKLGEVIWNSADGTTHKLDASGAEIKKDNVISSPESLKVGSTPGSNVKNDPKNAASNDAIQFIGILAFTRILFSFT</sequence>
<feature type="chain" id="PRO_5037686706" evidence="1">
    <location>
        <begin position="23"/>
        <end position="220"/>
    </location>
</feature>